<evidence type="ECO:0000313" key="3">
    <source>
        <dbReference type="Proteomes" id="UP000053201"/>
    </source>
</evidence>
<accession>A0A0L0H666</accession>
<dbReference type="GeneID" id="27691097"/>
<sequence length="681" mass="75164">MGAAASTNGSTVSTGLVIGQRLCIGGKKDDKAAIQSAKAWKMAWMEYVQATEDSAASTVLWVQYESPSQSSALRKSFTNIAHLTSEVPIFSRTLVASLDAHIAFLITLSRSDAYVREQMKCEQGIRLLHAVIISARGMWQRLCNVFREAMGNCQVEVERMDGMLGEIDEGAVKGKIVSLKKGLKSVQKAANGWEKMCREQENHCRLLREWWRKDWMAHLKYDETPPTPRYLQLLDMLHSQLVLPATTLSLRTFSTSFGTVLQTLRQLLDREEGSLLYVRKVKVAEKKAVSAERTAKAQSQRQAKIAPEPSLVETDAQVLLNVPVQKQRKLLRKVHLLNVARHRLHVNAKDNAEFARERFWKVEAEFWACAYTVASALESVYYATMKKEGLDLPVSQRHEHLADPIPPAGPPLALADRPRPVGTKRASRWKLPATDNQETADVDSVVILSPIESRTSGSSTSAAGIKCESKTLAAEIRSEARRASEQAVDSSAPAKAFAPQSDILSGHQKLYPCVQEDPLLASTFQPLPSQSTNLLPELKVAAPSPTAPPAAHFDPKSNLHSRSSVKATRGPPPPPPFAPGHVPDAAEMVTMSAFAEACMSPLAVTAAPHPPPIPPRPAHQRRRLLRHVDDKLLWKPDEHALEQRPCPPPVPQKKKPKRKNLDGLDIRRTGISAGCHNEICI</sequence>
<name>A0A0L0H666_SPIPD</name>
<organism evidence="2 3">
    <name type="scientific">Spizellomyces punctatus (strain DAOM BR117)</name>
    <dbReference type="NCBI Taxonomy" id="645134"/>
    <lineage>
        <taxon>Eukaryota</taxon>
        <taxon>Fungi</taxon>
        <taxon>Fungi incertae sedis</taxon>
        <taxon>Chytridiomycota</taxon>
        <taxon>Chytridiomycota incertae sedis</taxon>
        <taxon>Chytridiomycetes</taxon>
        <taxon>Spizellomycetales</taxon>
        <taxon>Spizellomycetaceae</taxon>
        <taxon>Spizellomyces</taxon>
    </lineage>
</organism>
<dbReference type="OrthoDB" id="2162840at2759"/>
<dbReference type="VEuPathDB" id="FungiDB:SPPG_07913"/>
<gene>
    <name evidence="2" type="ORF">SPPG_07913</name>
</gene>
<dbReference type="InParanoid" id="A0A0L0H666"/>
<keyword evidence="3" id="KW-1185">Reference proteome</keyword>
<dbReference type="RefSeq" id="XP_016604742.1">
    <property type="nucleotide sequence ID" value="XM_016756063.1"/>
</dbReference>
<dbReference type="Proteomes" id="UP000053201">
    <property type="component" value="Unassembled WGS sequence"/>
</dbReference>
<proteinExistence type="predicted"/>
<reference evidence="2 3" key="1">
    <citation type="submission" date="2009-08" db="EMBL/GenBank/DDBJ databases">
        <title>The Genome Sequence of Spizellomyces punctatus strain DAOM BR117.</title>
        <authorList>
            <consortium name="The Broad Institute Genome Sequencing Platform"/>
            <person name="Russ C."/>
            <person name="Cuomo C."/>
            <person name="Shea T."/>
            <person name="Young S.K."/>
            <person name="Zeng Q."/>
            <person name="Koehrsen M."/>
            <person name="Haas B."/>
            <person name="Borodovsky M."/>
            <person name="Guigo R."/>
            <person name="Alvarado L."/>
            <person name="Berlin A."/>
            <person name="Bochicchio J."/>
            <person name="Borenstein D."/>
            <person name="Chapman S."/>
            <person name="Chen Z."/>
            <person name="Engels R."/>
            <person name="Freedman E."/>
            <person name="Gellesch M."/>
            <person name="Goldberg J."/>
            <person name="Griggs A."/>
            <person name="Gujja S."/>
            <person name="Heiman D."/>
            <person name="Hepburn T."/>
            <person name="Howarth C."/>
            <person name="Jen D."/>
            <person name="Larson L."/>
            <person name="Lewis B."/>
            <person name="Mehta T."/>
            <person name="Park D."/>
            <person name="Pearson M."/>
            <person name="Roberts A."/>
            <person name="Saif S."/>
            <person name="Shenoy N."/>
            <person name="Sisk P."/>
            <person name="Stolte C."/>
            <person name="Sykes S."/>
            <person name="Thomson T."/>
            <person name="Walk T."/>
            <person name="White J."/>
            <person name="Yandava C."/>
            <person name="Burger G."/>
            <person name="Gray M.W."/>
            <person name="Holland P.W.H."/>
            <person name="King N."/>
            <person name="Lang F.B.F."/>
            <person name="Roger A.J."/>
            <person name="Ruiz-Trillo I."/>
            <person name="Lander E."/>
            <person name="Nusbaum C."/>
        </authorList>
    </citation>
    <scope>NUCLEOTIDE SEQUENCE [LARGE SCALE GENOMIC DNA]</scope>
    <source>
        <strain evidence="2 3">DAOM BR117</strain>
    </source>
</reference>
<evidence type="ECO:0000313" key="2">
    <source>
        <dbReference type="EMBL" id="KNC96702.1"/>
    </source>
</evidence>
<feature type="region of interest" description="Disordered" evidence="1">
    <location>
        <begin position="541"/>
        <end position="581"/>
    </location>
</feature>
<evidence type="ECO:0000256" key="1">
    <source>
        <dbReference type="SAM" id="MobiDB-lite"/>
    </source>
</evidence>
<dbReference type="EMBL" id="KQ257467">
    <property type="protein sequence ID" value="KNC96702.1"/>
    <property type="molecule type" value="Genomic_DNA"/>
</dbReference>
<feature type="region of interest" description="Disordered" evidence="1">
    <location>
        <begin position="637"/>
        <end position="660"/>
    </location>
</feature>
<protein>
    <submittedName>
        <fullName evidence="2">Uncharacterized protein</fullName>
    </submittedName>
</protein>
<dbReference type="AlphaFoldDB" id="A0A0L0H666"/>